<keyword evidence="2" id="KW-1185">Reference proteome</keyword>
<dbReference type="InterPro" id="IPR038607">
    <property type="entry name" value="PhoD-like_sf"/>
</dbReference>
<name>A0ABS5DZX7_9BURK</name>
<dbReference type="Gene3D" id="3.60.21.70">
    <property type="entry name" value="PhoD-like phosphatase"/>
    <property type="match status" value="1"/>
</dbReference>
<proteinExistence type="predicted"/>
<dbReference type="InterPro" id="IPR029052">
    <property type="entry name" value="Metallo-depent_PP-like"/>
</dbReference>
<dbReference type="Proteomes" id="UP000672097">
    <property type="component" value="Unassembled WGS sequence"/>
</dbReference>
<reference evidence="1 2" key="1">
    <citation type="submission" date="2021-04" db="EMBL/GenBank/DDBJ databases">
        <title>The genome sequence of type strain Ideonella paludis KCTC 32238.</title>
        <authorList>
            <person name="Liu Y."/>
        </authorList>
    </citation>
    <scope>NUCLEOTIDE SEQUENCE [LARGE SCALE GENOMIC DNA]</scope>
    <source>
        <strain evidence="1 2">KCTC 32238</strain>
    </source>
</reference>
<dbReference type="SUPFAM" id="SSF56300">
    <property type="entry name" value="Metallo-dependent phosphatases"/>
    <property type="match status" value="1"/>
</dbReference>
<evidence type="ECO:0000313" key="1">
    <source>
        <dbReference type="EMBL" id="MBQ0936692.1"/>
    </source>
</evidence>
<comment type="caution">
    <text evidence="1">The sequence shown here is derived from an EMBL/GenBank/DDBJ whole genome shotgun (WGS) entry which is preliminary data.</text>
</comment>
<dbReference type="EMBL" id="JAGQDG010000005">
    <property type="protein sequence ID" value="MBQ0936692.1"/>
    <property type="molecule type" value="Genomic_DNA"/>
</dbReference>
<organism evidence="1 2">
    <name type="scientific">Ideonella paludis</name>
    <dbReference type="NCBI Taxonomy" id="1233411"/>
    <lineage>
        <taxon>Bacteria</taxon>
        <taxon>Pseudomonadati</taxon>
        <taxon>Pseudomonadota</taxon>
        <taxon>Betaproteobacteria</taxon>
        <taxon>Burkholderiales</taxon>
        <taxon>Sphaerotilaceae</taxon>
        <taxon>Ideonella</taxon>
    </lineage>
</organism>
<evidence type="ECO:0008006" key="3">
    <source>
        <dbReference type="Google" id="ProtNLM"/>
    </source>
</evidence>
<dbReference type="PANTHER" id="PTHR33987:SF1">
    <property type="entry name" value="CALCINEURIN-LIKE METALLO-PHOSPHOESTERASE SUPERFAMILY PROTEIN"/>
    <property type="match status" value="1"/>
</dbReference>
<evidence type="ECO:0000313" key="2">
    <source>
        <dbReference type="Proteomes" id="UP000672097"/>
    </source>
</evidence>
<gene>
    <name evidence="1" type="ORF">KAK11_15270</name>
</gene>
<dbReference type="PANTHER" id="PTHR33987">
    <property type="entry name" value="CALCINEURIN-LIKE METALLO-PHOSPHOESTERASE SUPERFAMILY PROTEIN"/>
    <property type="match status" value="1"/>
</dbReference>
<dbReference type="RefSeq" id="WP_210810055.1">
    <property type="nucleotide sequence ID" value="NZ_JAGQDG010000005.1"/>
</dbReference>
<protein>
    <recommendedName>
        <fullName evidence="3">PhoD-like phosphatase metallophosphatase domain-containing protein</fullName>
    </recommendedName>
</protein>
<accession>A0ABS5DZX7</accession>
<sequence>MSVKIAFTSCCDAVRDPEQSTWATLAAQNPQHIVLLGDNIYMDYGLGDHIGNGKAIHLPLEEFAQRMHGYYAQQWAVQHFRHTLVGRQIHAIWDDHDLGCDNGRCLEPHTDEFTDSRYMPPAYRQCARVLFEQFRDTLKTQPLHYPANPVPDGVATHDLGSIAQTVDLAPGLRLHLTDGRSFRPVAGSRASLLGEVQRGALQAALLPEPGINLVASGTTLNDWKTYYPDFVWLRQQAQAHRILVLSGDIHEPDFRERGRLYEATASAMAQPASITALVGKKSGVFALLTVDDAQLTLQWWVEGQPQAALTQHISRADWQVA</sequence>